<dbReference type="PANTHER" id="PTHR33164">
    <property type="entry name" value="TRANSCRIPTIONAL REGULATOR, MARR FAMILY"/>
    <property type="match status" value="1"/>
</dbReference>
<dbReference type="Proteomes" id="UP000683429">
    <property type="component" value="Chromosome"/>
</dbReference>
<proteinExistence type="predicted"/>
<evidence type="ECO:0000313" key="5">
    <source>
        <dbReference type="EMBL" id="QWU17280.1"/>
    </source>
</evidence>
<keyword evidence="8" id="KW-1185">Reference proteome</keyword>
<dbReference type="Proteomes" id="UP000198809">
    <property type="component" value="Unassembled WGS sequence"/>
</dbReference>
<dbReference type="InterPro" id="IPR036388">
    <property type="entry name" value="WH-like_DNA-bd_sf"/>
</dbReference>
<organism evidence="6 7">
    <name type="scientific">Paenibacillus sophorae</name>
    <dbReference type="NCBI Taxonomy" id="1333845"/>
    <lineage>
        <taxon>Bacteria</taxon>
        <taxon>Bacillati</taxon>
        <taxon>Bacillota</taxon>
        <taxon>Bacilli</taxon>
        <taxon>Bacillales</taxon>
        <taxon>Paenibacillaceae</taxon>
        <taxon>Paenibacillus</taxon>
    </lineage>
</organism>
<dbReference type="OrthoDB" id="9799747at2"/>
<evidence type="ECO:0000256" key="3">
    <source>
        <dbReference type="ARBA" id="ARBA00023163"/>
    </source>
</evidence>
<dbReference type="AlphaFoldDB" id="A0A1H8LHV2"/>
<dbReference type="SMART" id="SM00347">
    <property type="entry name" value="HTH_MARR"/>
    <property type="match status" value="1"/>
</dbReference>
<dbReference type="Pfam" id="PF01047">
    <property type="entry name" value="MarR"/>
    <property type="match status" value="1"/>
</dbReference>
<keyword evidence="2" id="KW-0238">DNA-binding</keyword>
<reference evidence="5 8" key="2">
    <citation type="submission" date="2021-06" db="EMBL/GenBank/DDBJ databases">
        <title>Whole genome sequence of Paenibacillus sophorae DSM23020 for comparative genomics.</title>
        <authorList>
            <person name="Kim M.-J."/>
            <person name="Lee G."/>
            <person name="Shin J.-H."/>
        </authorList>
    </citation>
    <scope>NUCLEOTIDE SEQUENCE [LARGE SCALE GENOMIC DNA]</scope>
    <source>
        <strain evidence="5 8">DSM 23020</strain>
    </source>
</reference>
<keyword evidence="1" id="KW-0805">Transcription regulation</keyword>
<dbReference type="EMBL" id="CP076607">
    <property type="protein sequence ID" value="QWU17280.1"/>
    <property type="molecule type" value="Genomic_DNA"/>
</dbReference>
<dbReference type="GO" id="GO:0006950">
    <property type="term" value="P:response to stress"/>
    <property type="evidence" value="ECO:0007669"/>
    <property type="project" value="TreeGrafter"/>
</dbReference>
<dbReference type="InterPro" id="IPR039422">
    <property type="entry name" value="MarR/SlyA-like"/>
</dbReference>
<dbReference type="EMBL" id="FODH01000004">
    <property type="protein sequence ID" value="SEO04697.1"/>
    <property type="molecule type" value="Genomic_DNA"/>
</dbReference>
<keyword evidence="3" id="KW-0804">Transcription</keyword>
<evidence type="ECO:0000256" key="2">
    <source>
        <dbReference type="ARBA" id="ARBA00023125"/>
    </source>
</evidence>
<dbReference type="RefSeq" id="WP_036602102.1">
    <property type="nucleotide sequence ID" value="NZ_CP076607.1"/>
</dbReference>
<evidence type="ECO:0000313" key="6">
    <source>
        <dbReference type="EMBL" id="SEO04697.1"/>
    </source>
</evidence>
<dbReference type="GO" id="GO:0003700">
    <property type="term" value="F:DNA-binding transcription factor activity"/>
    <property type="evidence" value="ECO:0007669"/>
    <property type="project" value="InterPro"/>
</dbReference>
<dbReference type="PANTHER" id="PTHR33164:SF56">
    <property type="entry name" value="HTH-TYPE TRANSCRIPTIONAL REGULATOR MHQR"/>
    <property type="match status" value="1"/>
</dbReference>
<evidence type="ECO:0000256" key="1">
    <source>
        <dbReference type="ARBA" id="ARBA00023015"/>
    </source>
</evidence>
<gene>
    <name evidence="5" type="ORF">KP014_09035</name>
    <name evidence="6" type="ORF">SAMN04487895_104347</name>
</gene>
<dbReference type="SUPFAM" id="SSF46785">
    <property type="entry name" value="Winged helix' DNA-binding domain"/>
    <property type="match status" value="1"/>
</dbReference>
<name>A0A1H8LHV2_9BACL</name>
<evidence type="ECO:0000313" key="8">
    <source>
        <dbReference type="Proteomes" id="UP000683429"/>
    </source>
</evidence>
<protein>
    <submittedName>
        <fullName evidence="5 6">MarR family transcriptional regulator</fullName>
    </submittedName>
</protein>
<dbReference type="PROSITE" id="PS50995">
    <property type="entry name" value="HTH_MARR_2"/>
    <property type="match status" value="1"/>
</dbReference>
<evidence type="ECO:0000313" key="7">
    <source>
        <dbReference type="Proteomes" id="UP000198809"/>
    </source>
</evidence>
<reference evidence="6 7" key="1">
    <citation type="submission" date="2016-10" db="EMBL/GenBank/DDBJ databases">
        <authorList>
            <person name="de Groot N.N."/>
        </authorList>
    </citation>
    <scope>NUCLEOTIDE SEQUENCE [LARGE SCALE GENOMIC DNA]</scope>
    <source>
        <strain evidence="6 7">CGMCC 1.10238</strain>
    </source>
</reference>
<feature type="domain" description="HTH marR-type" evidence="4">
    <location>
        <begin position="12"/>
        <end position="144"/>
    </location>
</feature>
<dbReference type="PRINTS" id="PR00598">
    <property type="entry name" value="HTHMARR"/>
</dbReference>
<sequence length="150" mass="16879">MPNQLDDAQATSLKLFVVLSKAYRAISDQAIRDVRQYGLSPSEFAILEVLYAKGKIPMQQIGEKILITSGSITYNIDKLEKKNLLRRVPSHEDRRVIYAEITDAGNDLFNRIFPEHADKIHSLMEGISQDEQQEAIVLLKKLGKQAKGLG</sequence>
<dbReference type="Gene3D" id="1.10.10.10">
    <property type="entry name" value="Winged helix-like DNA-binding domain superfamily/Winged helix DNA-binding domain"/>
    <property type="match status" value="1"/>
</dbReference>
<dbReference type="InterPro" id="IPR000835">
    <property type="entry name" value="HTH_MarR-typ"/>
</dbReference>
<dbReference type="GO" id="GO:0003677">
    <property type="term" value="F:DNA binding"/>
    <property type="evidence" value="ECO:0007669"/>
    <property type="project" value="UniProtKB-KW"/>
</dbReference>
<dbReference type="InterPro" id="IPR036390">
    <property type="entry name" value="WH_DNA-bd_sf"/>
</dbReference>
<dbReference type="STRING" id="1333845.SAMN04487895_104347"/>
<evidence type="ECO:0000259" key="4">
    <source>
        <dbReference type="PROSITE" id="PS50995"/>
    </source>
</evidence>
<accession>A0A1H8LHV2</accession>